<dbReference type="VEuPathDB" id="FungiDB:ASPGLDRAFT_1041116"/>
<dbReference type="OrthoDB" id="5391496at2759"/>
<protein>
    <submittedName>
        <fullName evidence="1">Uncharacterized protein</fullName>
    </submittedName>
</protein>
<evidence type="ECO:0000313" key="2">
    <source>
        <dbReference type="Proteomes" id="UP000184300"/>
    </source>
</evidence>
<dbReference type="EMBL" id="KV878917">
    <property type="protein sequence ID" value="OJJ79530.1"/>
    <property type="molecule type" value="Genomic_DNA"/>
</dbReference>
<dbReference type="RefSeq" id="XP_022396228.1">
    <property type="nucleotide sequence ID" value="XM_022539463.1"/>
</dbReference>
<organism evidence="1 2">
    <name type="scientific">Aspergillus glaucus CBS 516.65</name>
    <dbReference type="NCBI Taxonomy" id="1160497"/>
    <lineage>
        <taxon>Eukaryota</taxon>
        <taxon>Fungi</taxon>
        <taxon>Dikarya</taxon>
        <taxon>Ascomycota</taxon>
        <taxon>Pezizomycotina</taxon>
        <taxon>Eurotiomycetes</taxon>
        <taxon>Eurotiomycetidae</taxon>
        <taxon>Eurotiales</taxon>
        <taxon>Aspergillaceae</taxon>
        <taxon>Aspergillus</taxon>
        <taxon>Aspergillus subgen. Aspergillus</taxon>
    </lineage>
</organism>
<sequence>MGQPRRIIWSCELVTDFLGRILYHEEASSKVIVVCSTREHFLGQLAAAVHYGRTTPESHELITKAIGLLSRSQDVILAFCETLEHLRAYISVLDVASTKREGNTSDESSQRPLLAVLNPLALHFPTTEFSAQGLSRTLVAAVEVTARQKVDLVLCECVDAMENANNEHGEALWNTEAPLLNGTARIVAEENTSRAPNVSVKKVAQRWFEFDDDRNIYRQQQ</sequence>
<keyword evidence="2" id="KW-1185">Reference proteome</keyword>
<dbReference type="Proteomes" id="UP000184300">
    <property type="component" value="Unassembled WGS sequence"/>
</dbReference>
<accession>A0A1L9V6I1</accession>
<reference evidence="2" key="1">
    <citation type="journal article" date="2017" name="Genome Biol.">
        <title>Comparative genomics reveals high biological diversity and specific adaptations in the industrially and medically important fungal genus Aspergillus.</title>
        <authorList>
            <person name="de Vries R.P."/>
            <person name="Riley R."/>
            <person name="Wiebenga A."/>
            <person name="Aguilar-Osorio G."/>
            <person name="Amillis S."/>
            <person name="Uchima C.A."/>
            <person name="Anderluh G."/>
            <person name="Asadollahi M."/>
            <person name="Askin M."/>
            <person name="Barry K."/>
            <person name="Battaglia E."/>
            <person name="Bayram O."/>
            <person name="Benocci T."/>
            <person name="Braus-Stromeyer S.A."/>
            <person name="Caldana C."/>
            <person name="Canovas D."/>
            <person name="Cerqueira G.C."/>
            <person name="Chen F."/>
            <person name="Chen W."/>
            <person name="Choi C."/>
            <person name="Clum A."/>
            <person name="Dos Santos R.A."/>
            <person name="Damasio A.R."/>
            <person name="Diallinas G."/>
            <person name="Emri T."/>
            <person name="Fekete E."/>
            <person name="Flipphi M."/>
            <person name="Freyberg S."/>
            <person name="Gallo A."/>
            <person name="Gournas C."/>
            <person name="Habgood R."/>
            <person name="Hainaut M."/>
            <person name="Harispe M.L."/>
            <person name="Henrissat B."/>
            <person name="Hilden K.S."/>
            <person name="Hope R."/>
            <person name="Hossain A."/>
            <person name="Karabika E."/>
            <person name="Karaffa L."/>
            <person name="Karanyi Z."/>
            <person name="Krasevec N."/>
            <person name="Kuo A."/>
            <person name="Kusch H."/>
            <person name="LaButti K."/>
            <person name="Lagendijk E.L."/>
            <person name="Lapidus A."/>
            <person name="Levasseur A."/>
            <person name="Lindquist E."/>
            <person name="Lipzen A."/>
            <person name="Logrieco A.F."/>
            <person name="MacCabe A."/>
            <person name="Maekelae M.R."/>
            <person name="Malavazi I."/>
            <person name="Melin P."/>
            <person name="Meyer V."/>
            <person name="Mielnichuk N."/>
            <person name="Miskei M."/>
            <person name="Molnar A.P."/>
            <person name="Mule G."/>
            <person name="Ngan C.Y."/>
            <person name="Orejas M."/>
            <person name="Orosz E."/>
            <person name="Ouedraogo J.P."/>
            <person name="Overkamp K.M."/>
            <person name="Park H.-S."/>
            <person name="Perrone G."/>
            <person name="Piumi F."/>
            <person name="Punt P.J."/>
            <person name="Ram A.F."/>
            <person name="Ramon A."/>
            <person name="Rauscher S."/>
            <person name="Record E."/>
            <person name="Riano-Pachon D.M."/>
            <person name="Robert V."/>
            <person name="Roehrig J."/>
            <person name="Ruller R."/>
            <person name="Salamov A."/>
            <person name="Salih N.S."/>
            <person name="Samson R.A."/>
            <person name="Sandor E."/>
            <person name="Sanguinetti M."/>
            <person name="Schuetze T."/>
            <person name="Sepcic K."/>
            <person name="Shelest E."/>
            <person name="Sherlock G."/>
            <person name="Sophianopoulou V."/>
            <person name="Squina F.M."/>
            <person name="Sun H."/>
            <person name="Susca A."/>
            <person name="Todd R.B."/>
            <person name="Tsang A."/>
            <person name="Unkles S.E."/>
            <person name="van de Wiele N."/>
            <person name="van Rossen-Uffink D."/>
            <person name="Oliveira J.V."/>
            <person name="Vesth T.C."/>
            <person name="Visser J."/>
            <person name="Yu J.-H."/>
            <person name="Zhou M."/>
            <person name="Andersen M.R."/>
            <person name="Archer D.B."/>
            <person name="Baker S.E."/>
            <person name="Benoit I."/>
            <person name="Brakhage A.A."/>
            <person name="Braus G.H."/>
            <person name="Fischer R."/>
            <person name="Frisvad J.C."/>
            <person name="Goldman G.H."/>
            <person name="Houbraken J."/>
            <person name="Oakley B."/>
            <person name="Pocsi I."/>
            <person name="Scazzocchio C."/>
            <person name="Seiboth B."/>
            <person name="vanKuyk P.A."/>
            <person name="Wortman J."/>
            <person name="Dyer P.S."/>
            <person name="Grigoriev I.V."/>
        </authorList>
    </citation>
    <scope>NUCLEOTIDE SEQUENCE [LARGE SCALE GENOMIC DNA]</scope>
    <source>
        <strain evidence="2">CBS 516.65</strain>
    </source>
</reference>
<proteinExistence type="predicted"/>
<dbReference type="GeneID" id="34455724"/>
<gene>
    <name evidence="1" type="ORF">ASPGLDRAFT_1041116</name>
</gene>
<evidence type="ECO:0000313" key="1">
    <source>
        <dbReference type="EMBL" id="OJJ79530.1"/>
    </source>
</evidence>
<dbReference type="AlphaFoldDB" id="A0A1L9V6I1"/>
<name>A0A1L9V6I1_ASPGL</name>